<evidence type="ECO:0000313" key="4">
    <source>
        <dbReference type="Proteomes" id="UP000250557"/>
    </source>
</evidence>
<organism evidence="2 4">
    <name type="scientific">Mucilaginibacter rubeus</name>
    <dbReference type="NCBI Taxonomy" id="2027860"/>
    <lineage>
        <taxon>Bacteria</taxon>
        <taxon>Pseudomonadati</taxon>
        <taxon>Bacteroidota</taxon>
        <taxon>Sphingobacteriia</taxon>
        <taxon>Sphingobacteriales</taxon>
        <taxon>Sphingobacteriaceae</taxon>
        <taxon>Mucilaginibacter</taxon>
    </lineage>
</organism>
<dbReference type="Proteomes" id="UP000663940">
    <property type="component" value="Chromosome"/>
</dbReference>
<dbReference type="AlphaFoldDB" id="A0AAE6JBW2"/>
<evidence type="ECO:0000313" key="2">
    <source>
        <dbReference type="EMBL" id="QEM02057.1"/>
    </source>
</evidence>
<dbReference type="Pfam" id="PF01973">
    <property type="entry name" value="MptE-like"/>
    <property type="match status" value="1"/>
</dbReference>
<gene>
    <name evidence="2" type="ORF">DIU31_000435</name>
    <name evidence="3" type="ORF">J3L21_27330</name>
</gene>
<dbReference type="EMBL" id="CP043451">
    <property type="protein sequence ID" value="QEM02057.1"/>
    <property type="molecule type" value="Genomic_DNA"/>
</dbReference>
<reference evidence="3 5" key="2">
    <citation type="submission" date="2021-03" db="EMBL/GenBank/DDBJ databases">
        <title>Mucilaginibacter strains isolated from gold and copper mining confer multi heavy-metal resistance.</title>
        <authorList>
            <person name="Li Y."/>
        </authorList>
    </citation>
    <scope>NUCLEOTIDE SEQUENCE [LARGE SCALE GENOMIC DNA]</scope>
    <source>
        <strain evidence="3 5">P2-4</strain>
    </source>
</reference>
<evidence type="ECO:0000259" key="1">
    <source>
        <dbReference type="Pfam" id="PF01973"/>
    </source>
</evidence>
<protein>
    <submittedName>
        <fullName evidence="2">DUF115 domain-containing protein</fullName>
    </submittedName>
</protein>
<sequence length="281" mass="32434">MALGNIKRLLTLKRSDVTLSRISKAIWRRIADIPQKVIWAAPFPFTKANRSGIEQFKNIHAGKRCFLIANGPSLKHIDFSLLKNEYTIGLNRIYLMEKETGFSPTYLACIDIEAQLSQFIDDYDNLQLPCFFNWDYRHKFSKRKNQHFIKDKLTPEFSTNIARQGYGTGQSVTYMAMQLAFYMGFNELYIIGKDHSYNTNAKSGATIKSTGKEDNHFIKGYYKPGMTWFAPDLQSEEFAYKLSRKAFEQDGRIIKDATIGGNLQIFEKIDFYSLFPSRNKG</sequence>
<dbReference type="RefSeq" id="WP_112652826.1">
    <property type="nucleotide sequence ID" value="NZ_CP043451.1"/>
</dbReference>
<proteinExistence type="predicted"/>
<dbReference type="InterPro" id="IPR002826">
    <property type="entry name" value="MptE-like"/>
</dbReference>
<evidence type="ECO:0000313" key="3">
    <source>
        <dbReference type="EMBL" id="QTE49211.1"/>
    </source>
</evidence>
<reference evidence="2 4" key="1">
    <citation type="submission" date="2019-08" db="EMBL/GenBank/DDBJ databases">
        <title>Comparative genome analysis confer to the adaptation heavy metal polluted environment.</title>
        <authorList>
            <person name="Li Y."/>
        </authorList>
    </citation>
    <scope>NUCLEOTIDE SEQUENCE [LARGE SCALE GENOMIC DNA]</scope>
    <source>
        <strain evidence="2 4">P2</strain>
    </source>
</reference>
<feature type="domain" description="6-hydroxymethylpterin diphosphokinase MptE-like" evidence="1">
    <location>
        <begin position="52"/>
        <end position="199"/>
    </location>
</feature>
<evidence type="ECO:0000313" key="5">
    <source>
        <dbReference type="Proteomes" id="UP000663940"/>
    </source>
</evidence>
<dbReference type="Gene3D" id="3.90.1480.10">
    <property type="entry name" value="Alpha-2,3-sialyltransferase"/>
    <property type="match status" value="1"/>
</dbReference>
<dbReference type="EMBL" id="CP071880">
    <property type="protein sequence ID" value="QTE49211.1"/>
    <property type="molecule type" value="Genomic_DNA"/>
</dbReference>
<keyword evidence="5" id="KW-1185">Reference proteome</keyword>
<dbReference type="Proteomes" id="UP000250557">
    <property type="component" value="Chromosome"/>
</dbReference>
<name>A0AAE6JBW2_9SPHI</name>
<accession>A0AAE6JBW2</accession>